<dbReference type="AlphaFoldDB" id="A0AAE8SJ36"/>
<evidence type="ECO:0000313" key="1">
    <source>
        <dbReference type="EMBL" id="SPJ79149.1"/>
    </source>
</evidence>
<reference evidence="1" key="1">
    <citation type="submission" date="2018-03" db="EMBL/GenBank/DDBJ databases">
        <authorList>
            <person name="Guldener U."/>
        </authorList>
    </citation>
    <scope>NUCLEOTIDE SEQUENCE</scope>
</reference>
<proteinExistence type="predicted"/>
<name>A0AAE8SJ36_9HYPO</name>
<dbReference type="EMBL" id="ONZP01000253">
    <property type="protein sequence ID" value="SPJ79149.1"/>
    <property type="molecule type" value="Genomic_DNA"/>
</dbReference>
<protein>
    <submittedName>
        <fullName evidence="1">Uncharacterized protein</fullName>
    </submittedName>
</protein>
<evidence type="ECO:0000313" key="2">
    <source>
        <dbReference type="Proteomes" id="UP001187734"/>
    </source>
</evidence>
<comment type="caution">
    <text evidence="1">The sequence shown here is derived from an EMBL/GenBank/DDBJ whole genome shotgun (WGS) entry which is preliminary data.</text>
</comment>
<keyword evidence="2" id="KW-1185">Reference proteome</keyword>
<accession>A0AAE8SJ36</accession>
<organism evidence="1 2">
    <name type="scientific">Fusarium torulosum</name>
    <dbReference type="NCBI Taxonomy" id="33205"/>
    <lineage>
        <taxon>Eukaryota</taxon>
        <taxon>Fungi</taxon>
        <taxon>Dikarya</taxon>
        <taxon>Ascomycota</taxon>
        <taxon>Pezizomycotina</taxon>
        <taxon>Sordariomycetes</taxon>
        <taxon>Hypocreomycetidae</taxon>
        <taxon>Hypocreales</taxon>
        <taxon>Nectriaceae</taxon>
        <taxon>Fusarium</taxon>
    </lineage>
</organism>
<sequence length="107" mass="12442">MLAAKYDLDELSTLAKEQPHKEGDQLKLKEILRLLCDIQWLEADDGDDKDLVEFLFERAASIQPGEEDEEIELKDYMGGEEWSYEAMFSSVLKQRAEMQELKRQQAS</sequence>
<gene>
    <name evidence="1" type="ORF">FTOL_07540</name>
</gene>
<dbReference type="Proteomes" id="UP001187734">
    <property type="component" value="Unassembled WGS sequence"/>
</dbReference>